<dbReference type="InterPro" id="IPR051396">
    <property type="entry name" value="Bact_Antivir_Def_Nuclease"/>
</dbReference>
<evidence type="ECO:0000313" key="2">
    <source>
        <dbReference type="EMBL" id="ARC38604.1"/>
    </source>
</evidence>
<evidence type="ECO:0000313" key="3">
    <source>
        <dbReference type="Proteomes" id="UP000191257"/>
    </source>
</evidence>
<dbReference type="GO" id="GO:0005524">
    <property type="term" value="F:ATP binding"/>
    <property type="evidence" value="ECO:0007669"/>
    <property type="project" value="InterPro"/>
</dbReference>
<dbReference type="Pfam" id="PF13304">
    <property type="entry name" value="AAA_21"/>
    <property type="match status" value="1"/>
</dbReference>
<dbReference type="InterPro" id="IPR003959">
    <property type="entry name" value="ATPase_AAA_core"/>
</dbReference>
<organism evidence="2 3">
    <name type="scientific">Paracoccus yeei</name>
    <dbReference type="NCBI Taxonomy" id="147645"/>
    <lineage>
        <taxon>Bacteria</taxon>
        <taxon>Pseudomonadati</taxon>
        <taxon>Pseudomonadota</taxon>
        <taxon>Alphaproteobacteria</taxon>
        <taxon>Rhodobacterales</taxon>
        <taxon>Paracoccaceae</taxon>
        <taxon>Paracoccus</taxon>
    </lineage>
</organism>
<dbReference type="PANTHER" id="PTHR43581">
    <property type="entry name" value="ATP/GTP PHOSPHATASE"/>
    <property type="match status" value="1"/>
</dbReference>
<dbReference type="PANTHER" id="PTHR43581:SF2">
    <property type="entry name" value="EXCINUCLEASE ATPASE SUBUNIT"/>
    <property type="match status" value="1"/>
</dbReference>
<reference evidence="2" key="1">
    <citation type="submission" date="2017-12" db="EMBL/GenBank/DDBJ databases">
        <title>FDA dAtabase for Regulatory Grade micrObial Sequences (FDA-ARGOS): Supporting development and validation of Infectious Disease Dx tests.</title>
        <authorList>
            <person name="Campos J."/>
            <person name="Goldberg B."/>
            <person name="Tallon L."/>
            <person name="Sadzewicz L."/>
            <person name="Sengamalay N."/>
            <person name="Ott S."/>
            <person name="Godinez A."/>
            <person name="Nagaraj S."/>
            <person name="Vyas G."/>
            <person name="Aluvathingal J."/>
            <person name="Nadendla S."/>
            <person name="Geyer C."/>
            <person name="Nandy P."/>
            <person name="Hobson J."/>
            <person name="Sichtig H."/>
        </authorList>
    </citation>
    <scope>NUCLEOTIDE SEQUENCE</scope>
    <source>
        <strain evidence="2">FDAARGOS_252</strain>
    </source>
</reference>
<gene>
    <name evidence="2" type="ORF">A6J80_16110</name>
</gene>
<dbReference type="STRING" id="147645.A6J80_16110"/>
<keyword evidence="3" id="KW-1185">Reference proteome</keyword>
<proteinExistence type="predicted"/>
<accession>A0A1V0GXJ2</accession>
<dbReference type="InterPro" id="IPR027417">
    <property type="entry name" value="P-loop_NTPase"/>
</dbReference>
<dbReference type="KEGG" id="pye:A6J80_16110"/>
<dbReference type="AlphaFoldDB" id="A0A1V0GXJ2"/>
<dbReference type="GO" id="GO:0016887">
    <property type="term" value="F:ATP hydrolysis activity"/>
    <property type="evidence" value="ECO:0007669"/>
    <property type="project" value="InterPro"/>
</dbReference>
<feature type="domain" description="ATPase AAA-type core" evidence="1">
    <location>
        <begin position="334"/>
        <end position="417"/>
    </location>
</feature>
<dbReference type="Gene3D" id="3.40.50.300">
    <property type="entry name" value="P-loop containing nucleotide triphosphate hydrolases"/>
    <property type="match status" value="1"/>
</dbReference>
<dbReference type="EMBL" id="CP020442">
    <property type="protein sequence ID" value="ARC38604.1"/>
    <property type="molecule type" value="Genomic_DNA"/>
</dbReference>
<evidence type="ECO:0000259" key="1">
    <source>
        <dbReference type="Pfam" id="PF13304"/>
    </source>
</evidence>
<protein>
    <recommendedName>
        <fullName evidence="1">ATPase AAA-type core domain-containing protein</fullName>
    </recommendedName>
</protein>
<sequence length="515" mass="57964">MANKSSVPTEGRDIGYLWADNWNDWWEFSTLYSLTYFDAEGVKHILGGVKIGEFNWPDKQDRPSLPRTFTQLGPEFFSLGQDDSYYEDILALGEDVADRLLTALNDVVRDDDLFARASSERVLGRSLMRSVTRRTVVQQFKRIISGGVRLTKYRIHYRSPRQLDPAFTPVELDFVVRPLSKPPTNVHVIVGRNGVGKSFYLNAMSRALVHPNGDVDEDGEFSDPDDLIGGEFESPFASVLSVTFSAFDDFAMLEGSRNRLKGVQYTNVGLRKRIKDAEGNRVTITQQPRELAKEFIESAKVCSVGKRRARWRTALRTLQSDPIFEDAQISNLLDLDENDFGREAGRRFRRLSSGHKIVLLTITKLVEKVEERTLVLMDEPEAHLHPPLLSGLIRAISDLLVNRNGVAIVATHSPVVLQEVPKECVWKLRRHGGAAVAERPLQETFAEHVGVLTHEVFGLEVTRSGFQRMLQEAVGPNDDFDDVLEKFDEKVGTEGRALISSLIADRDQPEIGSDD</sequence>
<dbReference type="SUPFAM" id="SSF52540">
    <property type="entry name" value="P-loop containing nucleoside triphosphate hydrolases"/>
    <property type="match status" value="1"/>
</dbReference>
<name>A0A1V0GXJ2_9RHOB</name>
<dbReference type="Proteomes" id="UP000191257">
    <property type="component" value="Chromosome"/>
</dbReference>